<dbReference type="InterPro" id="IPR014729">
    <property type="entry name" value="Rossmann-like_a/b/a_fold"/>
</dbReference>
<evidence type="ECO:0000313" key="2">
    <source>
        <dbReference type="EMBL" id="MBC3797947.1"/>
    </source>
</evidence>
<feature type="domain" description="UspA" evidence="1">
    <location>
        <begin position="6"/>
        <end position="28"/>
    </location>
</feature>
<dbReference type="Pfam" id="PF00582">
    <property type="entry name" value="Usp"/>
    <property type="match status" value="1"/>
</dbReference>
<dbReference type="RefSeq" id="WP_148604263.1">
    <property type="nucleotide sequence ID" value="NZ_RXYB01000013.1"/>
</dbReference>
<sequence length="33" mass="3618">MKLLIPIFIGSVTQRVISEAPCPVLAIHEDIVD</sequence>
<evidence type="ECO:0000259" key="1">
    <source>
        <dbReference type="Pfam" id="PF00582"/>
    </source>
</evidence>
<reference evidence="2 3" key="1">
    <citation type="journal article" date="2020" name="mSystems">
        <title>Defining Genomic and Predicted Metabolic Features of the Acetobacterium Genus.</title>
        <authorList>
            <person name="Ross D.E."/>
            <person name="Marshall C.W."/>
            <person name="Gulliver D."/>
            <person name="May H.D."/>
            <person name="Norman R.S."/>
        </authorList>
    </citation>
    <scope>NUCLEOTIDE SEQUENCE [LARGE SCALE GENOMIC DNA]</scope>
    <source>
        <strain evidence="2 3">DSM 9173</strain>
    </source>
</reference>
<accession>A0ABR6WNG2</accession>
<dbReference type="InterPro" id="IPR006016">
    <property type="entry name" value="UspA"/>
</dbReference>
<comment type="caution">
    <text evidence="2">The sequence shown here is derived from an EMBL/GenBank/DDBJ whole genome shotgun (WGS) entry which is preliminary data.</text>
</comment>
<protein>
    <recommendedName>
        <fullName evidence="1">UspA domain-containing protein</fullName>
    </recommendedName>
</protein>
<dbReference type="EMBL" id="WJBB01000018">
    <property type="protein sequence ID" value="MBC3797947.1"/>
    <property type="molecule type" value="Genomic_DNA"/>
</dbReference>
<proteinExistence type="predicted"/>
<organism evidence="2 3">
    <name type="scientific">Acetobacterium tundrae</name>
    <dbReference type="NCBI Taxonomy" id="132932"/>
    <lineage>
        <taxon>Bacteria</taxon>
        <taxon>Bacillati</taxon>
        <taxon>Bacillota</taxon>
        <taxon>Clostridia</taxon>
        <taxon>Eubacteriales</taxon>
        <taxon>Eubacteriaceae</taxon>
        <taxon>Acetobacterium</taxon>
    </lineage>
</organism>
<evidence type="ECO:0000313" key="3">
    <source>
        <dbReference type="Proteomes" id="UP000653358"/>
    </source>
</evidence>
<keyword evidence="3" id="KW-1185">Reference proteome</keyword>
<dbReference type="Gene3D" id="3.40.50.620">
    <property type="entry name" value="HUPs"/>
    <property type="match status" value="1"/>
</dbReference>
<dbReference type="Proteomes" id="UP000653358">
    <property type="component" value="Unassembled WGS sequence"/>
</dbReference>
<name>A0ABR6WNG2_9FIRM</name>
<dbReference type="SUPFAM" id="SSF52402">
    <property type="entry name" value="Adenine nucleotide alpha hydrolases-like"/>
    <property type="match status" value="1"/>
</dbReference>
<gene>
    <name evidence="2" type="ORF">GH807_12925</name>
</gene>